<reference evidence="2" key="1">
    <citation type="submission" date="2015-09" db="EMBL/GenBank/DDBJ databases">
        <authorList>
            <consortium name="Pathogen Informatics"/>
        </authorList>
    </citation>
    <scope>NUCLEOTIDE SEQUENCE [LARGE SCALE GENOMIC DNA]</scope>
    <source>
        <strain evidence="2">Lake Konstanz</strain>
    </source>
</reference>
<protein>
    <submittedName>
        <fullName evidence="1">GPI-anchored surface protein, putative</fullName>
    </submittedName>
</protein>
<evidence type="ECO:0000313" key="2">
    <source>
        <dbReference type="Proteomes" id="UP000051952"/>
    </source>
</evidence>
<evidence type="ECO:0000313" key="1">
    <source>
        <dbReference type="EMBL" id="CUG93929.1"/>
    </source>
</evidence>
<name>A0A0S4JUN4_BODSA</name>
<accession>A0A0S4JUN4</accession>
<dbReference type="VEuPathDB" id="TriTrypDB:BSAL_45720"/>
<dbReference type="EMBL" id="CYKH01002209">
    <property type="protein sequence ID" value="CUG93929.1"/>
    <property type="molecule type" value="Genomic_DNA"/>
</dbReference>
<proteinExistence type="predicted"/>
<organism evidence="1 2">
    <name type="scientific">Bodo saltans</name>
    <name type="common">Flagellated protozoan</name>
    <dbReference type="NCBI Taxonomy" id="75058"/>
    <lineage>
        <taxon>Eukaryota</taxon>
        <taxon>Discoba</taxon>
        <taxon>Euglenozoa</taxon>
        <taxon>Kinetoplastea</taxon>
        <taxon>Metakinetoplastina</taxon>
        <taxon>Eubodonida</taxon>
        <taxon>Bodonidae</taxon>
        <taxon>Bodo</taxon>
    </lineage>
</organism>
<dbReference type="Proteomes" id="UP000051952">
    <property type="component" value="Unassembled WGS sequence"/>
</dbReference>
<gene>
    <name evidence="1" type="ORF">BSAL_45720</name>
</gene>
<keyword evidence="2" id="KW-1185">Reference proteome</keyword>
<sequence>MTVEIQLKALPVNTPLGGVLSVPCTLHFFNPQIQEMGRTREPFWRGTGERSPQLSLLSPCTPRIFPPHPFLILYPHSTLLT</sequence>
<dbReference type="AlphaFoldDB" id="A0A0S4JUN4"/>